<sequence>MYDTFTGMAEPGEHDYKGAFKGERFDAAKRHRAATKDGHVDWVYESLDNVRENVRKSGLGSERFRFVKGKVEETIPNEVPDSIAL</sequence>
<name>F8UH41_9ZZZZ</name>
<proteinExistence type="predicted"/>
<gene>
    <name evidence="1" type="ORF">LDC_03612</name>
</gene>
<reference evidence="1" key="1">
    <citation type="submission" date="2011-04" db="EMBL/GenBank/DDBJ databases">
        <title>Taxonomic and functional metagenomic profiling of the microbial community in the anoxic sediment of a brackish shallow lake (Laguna de Carrizo Central Spain).</title>
        <authorList>
            <consortium name="CONSOLIDER consortium CSD2007-00005"/>
            <person name="Guazzaroni M.-E."/>
            <person name="Richter M."/>
            <person name="Garcia-Salamanca A."/>
            <person name="Yarza P."/>
            <person name="Ferrer M."/>
        </authorList>
    </citation>
    <scope>NUCLEOTIDE SEQUENCE</scope>
</reference>
<dbReference type="InterPro" id="IPR029063">
    <property type="entry name" value="SAM-dependent_MTases_sf"/>
</dbReference>
<dbReference type="GO" id="GO:0008168">
    <property type="term" value="F:methyltransferase activity"/>
    <property type="evidence" value="ECO:0007669"/>
    <property type="project" value="UniProtKB-KW"/>
</dbReference>
<evidence type="ECO:0000313" key="1">
    <source>
        <dbReference type="EMBL" id="AEI30348.1"/>
    </source>
</evidence>
<dbReference type="AlphaFoldDB" id="F8UH41"/>
<organism evidence="1">
    <name type="scientific">uncultured microorganism</name>
    <dbReference type="NCBI Taxonomy" id="358574"/>
    <lineage>
        <taxon>unclassified sequences</taxon>
        <taxon>environmental samples</taxon>
    </lineage>
</organism>
<dbReference type="GO" id="GO:0032259">
    <property type="term" value="P:methylation"/>
    <property type="evidence" value="ECO:0007669"/>
    <property type="project" value="UniProtKB-KW"/>
</dbReference>
<accession>F8UH41</accession>
<feature type="non-terminal residue" evidence="1">
    <location>
        <position position="85"/>
    </location>
</feature>
<keyword evidence="1" id="KW-0489">Methyltransferase</keyword>
<keyword evidence="1" id="KW-0808">Transferase</keyword>
<protein>
    <submittedName>
        <fullName evidence="1">Macrocin-O-methyltransferase</fullName>
    </submittedName>
</protein>
<dbReference type="Gene3D" id="3.40.50.150">
    <property type="entry name" value="Vaccinia Virus protein VP39"/>
    <property type="match status" value="1"/>
</dbReference>
<dbReference type="EMBL" id="JF805056">
    <property type="protein sequence ID" value="AEI30348.1"/>
    <property type="molecule type" value="Genomic_DNA"/>
</dbReference>